<reference key="1">
    <citation type="submission" date="2010-11" db="EMBL/GenBank/DDBJ databases">
        <title>The complete genome of Paludibacter propionicigenes DSM 17365.</title>
        <authorList>
            <consortium name="US DOE Joint Genome Institute (JGI-PGF)"/>
            <person name="Lucas S."/>
            <person name="Copeland A."/>
            <person name="Lapidus A."/>
            <person name="Bruce D."/>
            <person name="Goodwin L."/>
            <person name="Pitluck S."/>
            <person name="Kyrpides N."/>
            <person name="Mavromatis K."/>
            <person name="Ivanova N."/>
            <person name="Munk A.C."/>
            <person name="Brettin T."/>
            <person name="Detter J.C."/>
            <person name="Han C."/>
            <person name="Tapia R."/>
            <person name="Land M."/>
            <person name="Hauser L."/>
            <person name="Markowitz V."/>
            <person name="Cheng J.-F."/>
            <person name="Hugenholtz P."/>
            <person name="Woyke T."/>
            <person name="Wu D."/>
            <person name="Gronow S."/>
            <person name="Wellnitz S."/>
            <person name="Brambilla E."/>
            <person name="Klenk H.-P."/>
            <person name="Eisen J.A."/>
        </authorList>
    </citation>
    <scope>NUCLEOTIDE SEQUENCE</scope>
    <source>
        <strain>WB4</strain>
    </source>
</reference>
<dbReference type="AlphaFoldDB" id="E4T1V5"/>
<proteinExistence type="predicted"/>
<keyword evidence="3" id="KW-1185">Reference proteome</keyword>
<protein>
    <submittedName>
        <fullName evidence="2">Uncharacterized protein</fullName>
    </submittedName>
</protein>
<sequence length="31" mass="3587">MKTIKIQSFVKTASIIFSTYMLVLLTMAIFF</sequence>
<dbReference type="KEGG" id="ppn:Palpr_0540"/>
<evidence type="ECO:0000313" key="3">
    <source>
        <dbReference type="Proteomes" id="UP000008718"/>
    </source>
</evidence>
<keyword evidence="1" id="KW-0472">Membrane</keyword>
<gene>
    <name evidence="2" type="ordered locus">Palpr_0540</name>
</gene>
<dbReference type="EMBL" id="CP002345">
    <property type="protein sequence ID" value="ADQ78699.1"/>
    <property type="molecule type" value="Genomic_DNA"/>
</dbReference>
<keyword evidence="1" id="KW-0812">Transmembrane</keyword>
<evidence type="ECO:0000313" key="2">
    <source>
        <dbReference type="EMBL" id="ADQ78699.1"/>
    </source>
</evidence>
<dbReference type="Proteomes" id="UP000008718">
    <property type="component" value="Chromosome"/>
</dbReference>
<accession>E4T1V5</accession>
<dbReference type="HOGENOM" id="CLU_3397711_0_0_10"/>
<keyword evidence="1" id="KW-1133">Transmembrane helix</keyword>
<name>E4T1V5_PALPW</name>
<feature type="transmembrane region" description="Helical" evidence="1">
    <location>
        <begin position="12"/>
        <end position="30"/>
    </location>
</feature>
<organism evidence="2 3">
    <name type="scientific">Paludibacter propionicigenes (strain DSM 17365 / JCM 13257 / WB4)</name>
    <dbReference type="NCBI Taxonomy" id="694427"/>
    <lineage>
        <taxon>Bacteria</taxon>
        <taxon>Pseudomonadati</taxon>
        <taxon>Bacteroidota</taxon>
        <taxon>Bacteroidia</taxon>
        <taxon>Bacteroidales</taxon>
        <taxon>Paludibacteraceae</taxon>
        <taxon>Paludibacter</taxon>
    </lineage>
</organism>
<evidence type="ECO:0000256" key="1">
    <source>
        <dbReference type="SAM" id="Phobius"/>
    </source>
</evidence>
<reference evidence="2 3" key="2">
    <citation type="journal article" date="2011" name="Stand. Genomic Sci.">
        <title>Complete genome sequence of Paludibacter propionicigenes type strain (WB4).</title>
        <authorList>
            <person name="Gronow S."/>
            <person name="Munk C."/>
            <person name="Lapidus A."/>
            <person name="Nolan M."/>
            <person name="Lucas S."/>
            <person name="Hammon N."/>
            <person name="Deshpande S."/>
            <person name="Cheng J.F."/>
            <person name="Tapia R."/>
            <person name="Han C."/>
            <person name="Goodwin L."/>
            <person name="Pitluck S."/>
            <person name="Liolios K."/>
            <person name="Ivanova N."/>
            <person name="Mavromatis K."/>
            <person name="Mikhailova N."/>
            <person name="Pati A."/>
            <person name="Chen A."/>
            <person name="Palaniappan K."/>
            <person name="Land M."/>
            <person name="Hauser L."/>
            <person name="Chang Y.J."/>
            <person name="Jeffries C.D."/>
            <person name="Brambilla E."/>
            <person name="Rohde M."/>
            <person name="Goker M."/>
            <person name="Detter J.C."/>
            <person name="Woyke T."/>
            <person name="Bristow J."/>
            <person name="Eisen J.A."/>
            <person name="Markowitz V."/>
            <person name="Hugenholtz P."/>
            <person name="Kyrpides N.C."/>
            <person name="Klenk H.P."/>
        </authorList>
    </citation>
    <scope>NUCLEOTIDE SEQUENCE [LARGE SCALE GENOMIC DNA]</scope>
    <source>
        <strain evidence="3">DSM 17365 / JCM 13257 / WB4</strain>
    </source>
</reference>